<reference evidence="10" key="1">
    <citation type="submission" date="2021-01" db="EMBL/GenBank/DDBJ databases">
        <authorList>
            <person name="Lovell J.T."/>
            <person name="Bentley N."/>
            <person name="Bhattarai G."/>
            <person name="Jenkins J.W."/>
            <person name="Sreedasyam A."/>
            <person name="Alarcon Y."/>
            <person name="Bock C."/>
            <person name="Boston L."/>
            <person name="Carlson J."/>
            <person name="Cervantes K."/>
            <person name="Clermont K."/>
            <person name="Krom N."/>
            <person name="Kubenka K."/>
            <person name="Mamidi S."/>
            <person name="Mattison C."/>
            <person name="Monteros M."/>
            <person name="Pisani C."/>
            <person name="Plott C."/>
            <person name="Rajasekar S."/>
            <person name="Rhein H.S."/>
            <person name="Rohla C."/>
            <person name="Song M."/>
            <person name="Hilaire R.S."/>
            <person name="Shu S."/>
            <person name="Wells L."/>
            <person name="Wang X."/>
            <person name="Webber J."/>
            <person name="Heerema R.J."/>
            <person name="Klein P."/>
            <person name="Conner P."/>
            <person name="Grauke L."/>
            <person name="Grimwood J."/>
            <person name="Schmutz J."/>
            <person name="Randall J.J."/>
        </authorList>
    </citation>
    <scope>NUCLEOTIDE SEQUENCE</scope>
    <source>
        <tissue evidence="10">Leaf</tissue>
    </source>
</reference>
<keyword evidence="6" id="KW-0804">Transcription</keyword>
<dbReference type="InterPro" id="IPR015495">
    <property type="entry name" value="Myb_TF_plants"/>
</dbReference>
<dbReference type="Pfam" id="PF00249">
    <property type="entry name" value="Myb_DNA-binding"/>
    <property type="match status" value="2"/>
</dbReference>
<accession>A0A922JQE1</accession>
<name>A0A922JQE1_CARIL</name>
<dbReference type="InterPro" id="IPR001005">
    <property type="entry name" value="SANT/Myb"/>
</dbReference>
<dbReference type="SMART" id="SM00717">
    <property type="entry name" value="SANT"/>
    <property type="match status" value="2"/>
</dbReference>
<dbReference type="PROSITE" id="PS51294">
    <property type="entry name" value="HTH_MYB"/>
    <property type="match status" value="2"/>
</dbReference>
<keyword evidence="3" id="KW-0805">Transcription regulation</keyword>
<evidence type="ECO:0000256" key="6">
    <source>
        <dbReference type="ARBA" id="ARBA00023163"/>
    </source>
</evidence>
<evidence type="ECO:0000259" key="8">
    <source>
        <dbReference type="PROSITE" id="PS50090"/>
    </source>
</evidence>
<organism evidence="10 11">
    <name type="scientific">Carya illinoinensis</name>
    <name type="common">Pecan</name>
    <dbReference type="NCBI Taxonomy" id="32201"/>
    <lineage>
        <taxon>Eukaryota</taxon>
        <taxon>Viridiplantae</taxon>
        <taxon>Streptophyta</taxon>
        <taxon>Embryophyta</taxon>
        <taxon>Tracheophyta</taxon>
        <taxon>Spermatophyta</taxon>
        <taxon>Magnoliopsida</taxon>
        <taxon>eudicotyledons</taxon>
        <taxon>Gunneridae</taxon>
        <taxon>Pentapetalae</taxon>
        <taxon>rosids</taxon>
        <taxon>fabids</taxon>
        <taxon>Fagales</taxon>
        <taxon>Juglandaceae</taxon>
        <taxon>Carya</taxon>
    </lineage>
</organism>
<feature type="domain" description="Myb-like" evidence="8">
    <location>
        <begin position="4"/>
        <end position="56"/>
    </location>
</feature>
<dbReference type="CDD" id="cd00167">
    <property type="entry name" value="SANT"/>
    <property type="match status" value="2"/>
</dbReference>
<dbReference type="AlphaFoldDB" id="A0A922JQE1"/>
<proteinExistence type="predicted"/>
<feature type="domain" description="HTH myb-type" evidence="9">
    <location>
        <begin position="61"/>
        <end position="111"/>
    </location>
</feature>
<evidence type="ECO:0000313" key="11">
    <source>
        <dbReference type="Proteomes" id="UP000811246"/>
    </source>
</evidence>
<evidence type="ECO:0000259" key="9">
    <source>
        <dbReference type="PROSITE" id="PS51294"/>
    </source>
</evidence>
<sequence length="336" mass="38565">MVANLGLRKGAWTEEEDIRLRKCIGEHGEGNWHLVSLKAGLNRCRKSCRQRWLNYLRPNIKRGNFSTDEVDLIIRLHNLLGNRWSLIAGRLPGRTSNDVKNYWNTNMHKYMKEKPILDLKEVSVIKPQPRVLPKNFTVLSGKPTIKETSFRPKDDVIRNTSPTMASSTVINTCKRWTAQLDNFQGNERTACRISELDEEPDLWWKNMLDDSEISDVQRATCTITSELDKEPNHWEKNVLNDCGGDIQRAAWSMSGFDDQEPNIWEKNLLNDCEGDIQRAACSTISGFDDQELNIWANRTLLPEAHFVGSTFDEDDSICTGADFSFDNGLWDFPNTK</sequence>
<evidence type="ECO:0000256" key="3">
    <source>
        <dbReference type="ARBA" id="ARBA00023015"/>
    </source>
</evidence>
<dbReference type="GO" id="GO:0080090">
    <property type="term" value="P:regulation of primary metabolic process"/>
    <property type="evidence" value="ECO:0007669"/>
    <property type="project" value="UniProtKB-ARBA"/>
</dbReference>
<keyword evidence="5" id="KW-0010">Activator</keyword>
<feature type="domain" description="Myb-like" evidence="8">
    <location>
        <begin position="57"/>
        <end position="107"/>
    </location>
</feature>
<evidence type="ECO:0000256" key="1">
    <source>
        <dbReference type="ARBA" id="ARBA00004123"/>
    </source>
</evidence>
<dbReference type="GO" id="GO:0003677">
    <property type="term" value="F:DNA binding"/>
    <property type="evidence" value="ECO:0007669"/>
    <property type="project" value="UniProtKB-KW"/>
</dbReference>
<dbReference type="GO" id="GO:0005634">
    <property type="term" value="C:nucleus"/>
    <property type="evidence" value="ECO:0007669"/>
    <property type="project" value="UniProtKB-SubCell"/>
</dbReference>
<keyword evidence="4" id="KW-0238">DNA-binding</keyword>
<dbReference type="EMBL" id="CM031828">
    <property type="protein sequence ID" value="KAG6716390.1"/>
    <property type="molecule type" value="Genomic_DNA"/>
</dbReference>
<comment type="subcellular location">
    <subcellularLocation>
        <location evidence="1">Nucleus</location>
    </subcellularLocation>
</comment>
<dbReference type="Proteomes" id="UP000811246">
    <property type="component" value="Chromosome 4"/>
</dbReference>
<dbReference type="PROSITE" id="PS50090">
    <property type="entry name" value="MYB_LIKE"/>
    <property type="match status" value="2"/>
</dbReference>
<evidence type="ECO:0000256" key="2">
    <source>
        <dbReference type="ARBA" id="ARBA00022737"/>
    </source>
</evidence>
<evidence type="ECO:0000313" key="10">
    <source>
        <dbReference type="EMBL" id="KAG6716390.1"/>
    </source>
</evidence>
<keyword evidence="2" id="KW-0677">Repeat</keyword>
<dbReference type="PANTHER" id="PTHR47999">
    <property type="entry name" value="TRANSCRIPTION FACTOR MYB8-RELATED-RELATED"/>
    <property type="match status" value="1"/>
</dbReference>
<evidence type="ECO:0000256" key="4">
    <source>
        <dbReference type="ARBA" id="ARBA00023125"/>
    </source>
</evidence>
<dbReference type="PANTHER" id="PTHR47999:SF24">
    <property type="entry name" value="TRANSCRIPTION FACTOR MYB90"/>
    <property type="match status" value="1"/>
</dbReference>
<keyword evidence="7" id="KW-0539">Nucleus</keyword>
<gene>
    <name evidence="10" type="ORF">I3842_04G046600</name>
</gene>
<dbReference type="InterPro" id="IPR017930">
    <property type="entry name" value="Myb_dom"/>
</dbReference>
<protein>
    <submittedName>
        <fullName evidence="10">Uncharacterized protein</fullName>
    </submittedName>
</protein>
<evidence type="ECO:0000256" key="7">
    <source>
        <dbReference type="ARBA" id="ARBA00023242"/>
    </source>
</evidence>
<evidence type="ECO:0000256" key="5">
    <source>
        <dbReference type="ARBA" id="ARBA00023159"/>
    </source>
</evidence>
<dbReference type="FunFam" id="1.10.10.60:FF:000218">
    <property type="entry name" value="Myb transcription factor"/>
    <property type="match status" value="1"/>
</dbReference>
<feature type="domain" description="HTH myb-type" evidence="9">
    <location>
        <begin position="4"/>
        <end position="60"/>
    </location>
</feature>
<comment type="caution">
    <text evidence="10">The sequence shown here is derived from an EMBL/GenBank/DDBJ whole genome shotgun (WGS) entry which is preliminary data.</text>
</comment>